<dbReference type="GeneID" id="61896400"/>
<dbReference type="RefSeq" id="WP_159087648.1">
    <property type="nucleotide sequence ID" value="NZ_CP127378.1"/>
</dbReference>
<dbReference type="Gene3D" id="2.60.200.60">
    <property type="match status" value="1"/>
</dbReference>
<dbReference type="Proteomes" id="UP000195877">
    <property type="component" value="Chromosome 1"/>
</dbReference>
<evidence type="ECO:0008006" key="4">
    <source>
        <dbReference type="Google" id="ProtNLM"/>
    </source>
</evidence>
<organism evidence="2 3">
    <name type="scientific">Xanthomonas fragariae</name>
    <dbReference type="NCBI Taxonomy" id="48664"/>
    <lineage>
        <taxon>Bacteria</taxon>
        <taxon>Pseudomonadati</taxon>
        <taxon>Pseudomonadota</taxon>
        <taxon>Gammaproteobacteria</taxon>
        <taxon>Lysobacterales</taxon>
        <taxon>Lysobacteraceae</taxon>
        <taxon>Xanthomonas</taxon>
    </lineage>
</organism>
<feature type="compositionally biased region" description="Basic and acidic residues" evidence="1">
    <location>
        <begin position="81"/>
        <end position="92"/>
    </location>
</feature>
<gene>
    <name evidence="2" type="ORF">PD885_03132</name>
</gene>
<dbReference type="Pfam" id="PF14414">
    <property type="entry name" value="WHH"/>
    <property type="match status" value="1"/>
</dbReference>
<dbReference type="EMBL" id="LT853882">
    <property type="protein sequence ID" value="SMR00354.1"/>
    <property type="molecule type" value="Genomic_DNA"/>
</dbReference>
<name>A0ABY1RSZ2_9XANT</name>
<evidence type="ECO:0000313" key="2">
    <source>
        <dbReference type="EMBL" id="SMR00354.1"/>
    </source>
</evidence>
<dbReference type="InterPro" id="IPR032869">
    <property type="entry name" value="WHH_dom_containing"/>
</dbReference>
<evidence type="ECO:0000256" key="1">
    <source>
        <dbReference type="SAM" id="MobiDB-lite"/>
    </source>
</evidence>
<protein>
    <recommendedName>
        <fullName evidence="4">Tox-PAAR-like domain-containing protein</fullName>
    </recommendedName>
</protein>
<proteinExistence type="predicted"/>
<keyword evidence="3" id="KW-1185">Reference proteome</keyword>
<accession>A0ABY1RSZ2</accession>
<feature type="region of interest" description="Disordered" evidence="1">
    <location>
        <begin position="81"/>
        <end position="100"/>
    </location>
</feature>
<sequence>MADTPLSVNVRGDAASAFRSHFNIDSAQQAAEAASNVDGLFAAGGHPWADEPGRLSRRDVFDWAAEETKRRFDKGIYKDGELAASKPHKDGEDQTGSSQHVAHEGDWKAVCSEPDFCKVGNRVVPFDSYADINQHVKASPDVKAQGTPVYRVGDTHKGVKGDAGAHVVAGTSQGGGHVQFLTGQSNVKVNNQPVVRQDSLCKVNCDAAGVGGALGRVVTVEKSARSEAEPSGKPNAQLQALLDEDQDQRSWWQKTKDATSGAWASTQRIAEASWNNPADTGVGVLKGIGNLPSDLWNLGVVGSKYATIGGIASTATVADSLNQAARAAYQAGDIAKANALAGRAGEMMSSGYVDDIFELKNDAQKGGSFLSMFVPVGAVAKGAGALGKAARGARALNEAADAARGLEAAADIGRGTESLADAGKADELGKGVDAASAGVHVAQLSRAERYAQLIKSNKPWSWKKDFPDGEKLTAGEKAAIKREAIEKGLIPDVQFKEGTKFPDFEKAGLIEKVDNLPEELWKSGDPAQFRWLDSRIPGGKPEGFTWHHSEIPGRMELVPFGPHNIINHQGGRSPGLWAAGSR</sequence>
<reference evidence="2 3" key="1">
    <citation type="submission" date="2017-05" db="EMBL/GenBank/DDBJ databases">
        <authorList>
            <person name="Blom J."/>
        </authorList>
    </citation>
    <scope>NUCLEOTIDE SEQUENCE [LARGE SCALE GENOMIC DNA]</scope>
    <source>
        <strain evidence="2">PD885</strain>
    </source>
</reference>
<evidence type="ECO:0000313" key="3">
    <source>
        <dbReference type="Proteomes" id="UP000195877"/>
    </source>
</evidence>